<dbReference type="Gene3D" id="1.10.10.10">
    <property type="entry name" value="Winged helix-like DNA-binding domain superfamily/Winged helix DNA-binding domain"/>
    <property type="match status" value="1"/>
</dbReference>
<protein>
    <submittedName>
        <fullName evidence="1">Rrf2 family transcriptional regulator</fullName>
    </submittedName>
</protein>
<dbReference type="InterPro" id="IPR036388">
    <property type="entry name" value="WH-like_DNA-bd_sf"/>
</dbReference>
<dbReference type="PROSITE" id="PS01332">
    <property type="entry name" value="HTH_RRF2_1"/>
    <property type="match status" value="1"/>
</dbReference>
<dbReference type="GO" id="GO:0003700">
    <property type="term" value="F:DNA-binding transcription factor activity"/>
    <property type="evidence" value="ECO:0007669"/>
    <property type="project" value="TreeGrafter"/>
</dbReference>
<organism evidence="1 2">
    <name type="scientific">Ruegeria pomeroyi</name>
    <dbReference type="NCBI Taxonomy" id="89184"/>
    <lineage>
        <taxon>Bacteria</taxon>
        <taxon>Pseudomonadati</taxon>
        <taxon>Pseudomonadota</taxon>
        <taxon>Alphaproteobacteria</taxon>
        <taxon>Rhodobacterales</taxon>
        <taxon>Roseobacteraceae</taxon>
        <taxon>Ruegeria</taxon>
    </lineage>
</organism>
<dbReference type="InterPro" id="IPR030489">
    <property type="entry name" value="TR_Rrf2-type_CS"/>
</dbReference>
<dbReference type="GO" id="GO:0005829">
    <property type="term" value="C:cytosol"/>
    <property type="evidence" value="ECO:0007669"/>
    <property type="project" value="TreeGrafter"/>
</dbReference>
<dbReference type="Proteomes" id="UP000565723">
    <property type="component" value="Unassembled WGS sequence"/>
</dbReference>
<proteinExistence type="predicted"/>
<dbReference type="PANTHER" id="PTHR33221:SF13">
    <property type="entry name" value="TRANSCRIPTIONAL REGULATOR-RELATED"/>
    <property type="match status" value="1"/>
</dbReference>
<reference evidence="1 2" key="1">
    <citation type="journal article" date="2020" name="Proc. Natl. Acad. Sci. U.S.A.">
        <title>Ecological drivers of bacterial community assembly in synthetic phycospheres.</title>
        <authorList>
            <person name="Fu H."/>
            <person name="Uchimiya M."/>
            <person name="Gore J."/>
            <person name="Moran M.A."/>
        </authorList>
    </citation>
    <scope>NUCLEOTIDE SEQUENCE [LARGE SCALE GENOMIC DNA]</scope>
    <source>
        <strain evidence="1">HF-Din03</strain>
    </source>
</reference>
<dbReference type="EMBL" id="JABXIY010000008">
    <property type="protein sequence ID" value="NVK95810.1"/>
    <property type="molecule type" value="Genomic_DNA"/>
</dbReference>
<dbReference type="NCBIfam" id="TIGR00738">
    <property type="entry name" value="rrf2_super"/>
    <property type="match status" value="1"/>
</dbReference>
<dbReference type="PANTHER" id="PTHR33221">
    <property type="entry name" value="WINGED HELIX-TURN-HELIX TRANSCRIPTIONAL REGULATOR, RRF2 FAMILY"/>
    <property type="match status" value="1"/>
</dbReference>
<evidence type="ECO:0000313" key="1">
    <source>
        <dbReference type="EMBL" id="NVK95810.1"/>
    </source>
</evidence>
<dbReference type="AlphaFoldDB" id="A0A850LDK6"/>
<sequence length="164" mass="17754">MRRLGDGVEAALHCAAVLAELPEGKVLSGRDLAALHGVSESYLLKHMRALTAAGVTEAVPGPRGGFRLARAPRQVSLLDVVEAVDGPGPAFVCREIRRKGDVTSNDPCAYRKDCFIKRRMLSAEQAWRTALRGQTLADLMADARAEIGFENLQAVGGFIEEKQR</sequence>
<dbReference type="SUPFAM" id="SSF46785">
    <property type="entry name" value="Winged helix' DNA-binding domain"/>
    <property type="match status" value="1"/>
</dbReference>
<name>A0A850LDK6_9RHOB</name>
<dbReference type="RefSeq" id="WP_011047130.1">
    <property type="nucleotide sequence ID" value="NZ_CP076685.1"/>
</dbReference>
<comment type="caution">
    <text evidence="1">The sequence shown here is derived from an EMBL/GenBank/DDBJ whole genome shotgun (WGS) entry which is preliminary data.</text>
</comment>
<dbReference type="Pfam" id="PF02082">
    <property type="entry name" value="Rrf2"/>
    <property type="match status" value="1"/>
</dbReference>
<gene>
    <name evidence="1" type="ORF">HW564_02670</name>
</gene>
<dbReference type="InterPro" id="IPR036390">
    <property type="entry name" value="WH_DNA-bd_sf"/>
</dbReference>
<dbReference type="OMA" id="RCAEIRQ"/>
<evidence type="ECO:0000313" key="2">
    <source>
        <dbReference type="Proteomes" id="UP000565723"/>
    </source>
</evidence>
<dbReference type="InterPro" id="IPR000944">
    <property type="entry name" value="Tscrpt_reg_Rrf2"/>
</dbReference>
<accession>A0A850LDK6</accession>
<dbReference type="PROSITE" id="PS51197">
    <property type="entry name" value="HTH_RRF2_2"/>
    <property type="match status" value="1"/>
</dbReference>